<evidence type="ECO:0000259" key="3">
    <source>
        <dbReference type="Pfam" id="PF03061"/>
    </source>
</evidence>
<dbReference type="InterPro" id="IPR003736">
    <property type="entry name" value="PAAI_dom"/>
</dbReference>
<dbReference type="AlphaFoldDB" id="S0FEA2"/>
<feature type="domain" description="Thioesterase" evidence="3">
    <location>
        <begin position="48"/>
        <end position="124"/>
    </location>
</feature>
<reference evidence="4 5" key="1">
    <citation type="submission" date="2008-12" db="EMBL/GenBank/DDBJ databases">
        <authorList>
            <person name="Fulton L."/>
            <person name="Clifton S."/>
            <person name="Fulton B."/>
            <person name="Xu J."/>
            <person name="Minx P."/>
            <person name="Pepin K.H."/>
            <person name="Johnson M."/>
            <person name="Bhonagiri V."/>
            <person name="Nash W.E."/>
            <person name="Mardis E.R."/>
            <person name="Wilson R.K."/>
        </authorList>
    </citation>
    <scope>NUCLEOTIDE SEQUENCE [LARGE SCALE GENOMIC DNA]</scope>
    <source>
        <strain evidence="4 5">DSM 18228</strain>
    </source>
</reference>
<dbReference type="InterPro" id="IPR029069">
    <property type="entry name" value="HotDog_dom_sf"/>
</dbReference>
<organism evidence="4 5">
    <name type="scientific">Phocaeicola coprophilus DSM 18228 = JCM 13818</name>
    <dbReference type="NCBI Taxonomy" id="547042"/>
    <lineage>
        <taxon>Bacteria</taxon>
        <taxon>Pseudomonadati</taxon>
        <taxon>Bacteroidota</taxon>
        <taxon>Bacteroidia</taxon>
        <taxon>Bacteroidales</taxon>
        <taxon>Bacteroidaceae</taxon>
        <taxon>Phocaeicola</taxon>
    </lineage>
</organism>
<dbReference type="HOGENOM" id="CLU_089876_13_1_10"/>
<dbReference type="eggNOG" id="COG2050">
    <property type="taxonomic scope" value="Bacteria"/>
</dbReference>
<dbReference type="GeneID" id="78403826"/>
<evidence type="ECO:0000313" key="5">
    <source>
        <dbReference type="Proteomes" id="UP000014073"/>
    </source>
</evidence>
<evidence type="ECO:0000256" key="2">
    <source>
        <dbReference type="ARBA" id="ARBA00022801"/>
    </source>
</evidence>
<gene>
    <name evidence="4" type="ORF">BACCOPRO_02815</name>
</gene>
<dbReference type="Proteomes" id="UP000014073">
    <property type="component" value="Unassembled WGS sequence"/>
</dbReference>
<dbReference type="RefSeq" id="WP_008144140.1">
    <property type="nucleotide sequence ID" value="NZ_EQ973646.1"/>
</dbReference>
<dbReference type="NCBIfam" id="TIGR00369">
    <property type="entry name" value="unchar_dom_1"/>
    <property type="match status" value="1"/>
</dbReference>
<keyword evidence="2" id="KW-0378">Hydrolase</keyword>
<dbReference type="GO" id="GO:0005829">
    <property type="term" value="C:cytosol"/>
    <property type="evidence" value="ECO:0007669"/>
    <property type="project" value="TreeGrafter"/>
</dbReference>
<sequence>MQTSENTNFQLPDLKNSMGENLGIEFQSIQSGLVEATMPVDHRTCQPFGILNGGASLALAEIMAGHGSVPLCGPDQMPCGIQVSASHVSMMPVGTFVKATARLIQRGATLHVWNVDITSPSGKLISTARVVNLIVKKRQ</sequence>
<dbReference type="STRING" id="547042.BACCOPRO_02815"/>
<dbReference type="GO" id="GO:0061522">
    <property type="term" value="F:1,4-dihydroxy-2-naphthoyl-CoA thioesterase activity"/>
    <property type="evidence" value="ECO:0007669"/>
    <property type="project" value="TreeGrafter"/>
</dbReference>
<proteinExistence type="inferred from homology"/>
<keyword evidence="5" id="KW-1185">Reference proteome</keyword>
<dbReference type="SUPFAM" id="SSF54637">
    <property type="entry name" value="Thioesterase/thiol ester dehydrase-isomerase"/>
    <property type="match status" value="1"/>
</dbReference>
<evidence type="ECO:0000256" key="1">
    <source>
        <dbReference type="ARBA" id="ARBA00008324"/>
    </source>
</evidence>
<comment type="similarity">
    <text evidence="1">Belongs to the thioesterase PaaI family.</text>
</comment>
<evidence type="ECO:0000313" key="4">
    <source>
        <dbReference type="EMBL" id="EEF77296.1"/>
    </source>
</evidence>
<dbReference type="InterPro" id="IPR006683">
    <property type="entry name" value="Thioestr_dom"/>
</dbReference>
<dbReference type="PANTHER" id="PTHR43240">
    <property type="entry name" value="1,4-DIHYDROXY-2-NAPHTHOYL-COA THIOESTERASE 1"/>
    <property type="match status" value="1"/>
</dbReference>
<dbReference type="Pfam" id="PF03061">
    <property type="entry name" value="4HBT"/>
    <property type="match status" value="1"/>
</dbReference>
<dbReference type="Gene3D" id="3.10.129.10">
    <property type="entry name" value="Hotdog Thioesterase"/>
    <property type="match status" value="1"/>
</dbReference>
<dbReference type="PANTHER" id="PTHR43240:SF5">
    <property type="entry name" value="1,4-DIHYDROXY-2-NAPHTHOYL-COA THIOESTERASE 1"/>
    <property type="match status" value="1"/>
</dbReference>
<protein>
    <recommendedName>
        <fullName evidence="3">Thioesterase domain-containing protein</fullName>
    </recommendedName>
</protein>
<comment type="caution">
    <text evidence="4">The sequence shown here is derived from an EMBL/GenBank/DDBJ whole genome shotgun (WGS) entry which is preliminary data.</text>
</comment>
<name>S0FEA2_9BACT</name>
<accession>S0FEA2</accession>
<dbReference type="EMBL" id="ACBW01000178">
    <property type="protein sequence ID" value="EEF77296.1"/>
    <property type="molecule type" value="Genomic_DNA"/>
</dbReference>
<dbReference type="CDD" id="cd03443">
    <property type="entry name" value="PaaI_thioesterase"/>
    <property type="match status" value="1"/>
</dbReference>